<dbReference type="OrthoDB" id="7838665at2759"/>
<name>B3MJY6_DROAN</name>
<dbReference type="PhylomeDB" id="B3MJY6"/>
<proteinExistence type="predicted"/>
<reference evidence="1 2" key="1">
    <citation type="journal article" date="2007" name="Nature">
        <title>Evolution of genes and genomes on the Drosophila phylogeny.</title>
        <authorList>
            <consortium name="Drosophila 12 Genomes Consortium"/>
            <person name="Clark A.G."/>
            <person name="Eisen M.B."/>
            <person name="Smith D.R."/>
            <person name="Bergman C.M."/>
            <person name="Oliver B."/>
            <person name="Markow T.A."/>
            <person name="Kaufman T.C."/>
            <person name="Kellis M."/>
            <person name="Gelbart W."/>
            <person name="Iyer V.N."/>
            <person name="Pollard D.A."/>
            <person name="Sackton T.B."/>
            <person name="Larracuente A.M."/>
            <person name="Singh N.D."/>
            <person name="Abad J.P."/>
            <person name="Abt D.N."/>
            <person name="Adryan B."/>
            <person name="Aguade M."/>
            <person name="Akashi H."/>
            <person name="Anderson W.W."/>
            <person name="Aquadro C.F."/>
            <person name="Ardell D.H."/>
            <person name="Arguello R."/>
            <person name="Artieri C.G."/>
            <person name="Barbash D.A."/>
            <person name="Barker D."/>
            <person name="Barsanti P."/>
            <person name="Batterham P."/>
            <person name="Batzoglou S."/>
            <person name="Begun D."/>
            <person name="Bhutkar A."/>
            <person name="Blanco E."/>
            <person name="Bosak S.A."/>
            <person name="Bradley R.K."/>
            <person name="Brand A.D."/>
            <person name="Brent M.R."/>
            <person name="Brooks A.N."/>
            <person name="Brown R.H."/>
            <person name="Butlin R.K."/>
            <person name="Caggese C."/>
            <person name="Calvi B.R."/>
            <person name="Bernardo de Carvalho A."/>
            <person name="Caspi A."/>
            <person name="Castrezana S."/>
            <person name="Celniker S.E."/>
            <person name="Chang J.L."/>
            <person name="Chapple C."/>
            <person name="Chatterji S."/>
            <person name="Chinwalla A."/>
            <person name="Civetta A."/>
            <person name="Clifton S.W."/>
            <person name="Comeron J.M."/>
            <person name="Costello J.C."/>
            <person name="Coyne J.A."/>
            <person name="Daub J."/>
            <person name="David R.G."/>
            <person name="Delcher A.L."/>
            <person name="Delehaunty K."/>
            <person name="Do C.B."/>
            <person name="Ebling H."/>
            <person name="Edwards K."/>
            <person name="Eickbush T."/>
            <person name="Evans J.D."/>
            <person name="Filipski A."/>
            <person name="Findeiss S."/>
            <person name="Freyhult E."/>
            <person name="Fulton L."/>
            <person name="Fulton R."/>
            <person name="Garcia A.C."/>
            <person name="Gardiner A."/>
            <person name="Garfield D.A."/>
            <person name="Garvin B.E."/>
            <person name="Gibson G."/>
            <person name="Gilbert D."/>
            <person name="Gnerre S."/>
            <person name="Godfrey J."/>
            <person name="Good R."/>
            <person name="Gotea V."/>
            <person name="Gravely B."/>
            <person name="Greenberg A.J."/>
            <person name="Griffiths-Jones S."/>
            <person name="Gross S."/>
            <person name="Guigo R."/>
            <person name="Gustafson E.A."/>
            <person name="Haerty W."/>
            <person name="Hahn M.W."/>
            <person name="Halligan D.L."/>
            <person name="Halpern A.L."/>
            <person name="Halter G.M."/>
            <person name="Han M.V."/>
            <person name="Heger A."/>
            <person name="Hillier L."/>
            <person name="Hinrichs A.S."/>
            <person name="Holmes I."/>
            <person name="Hoskins R.A."/>
            <person name="Hubisz M.J."/>
            <person name="Hultmark D."/>
            <person name="Huntley M.A."/>
            <person name="Jaffe D.B."/>
            <person name="Jagadeeshan S."/>
            <person name="Jeck W.R."/>
            <person name="Johnson J."/>
            <person name="Jones C.D."/>
            <person name="Jordan W.C."/>
            <person name="Karpen G.H."/>
            <person name="Kataoka E."/>
            <person name="Keightley P.D."/>
            <person name="Kheradpour P."/>
            <person name="Kirkness E.F."/>
            <person name="Koerich L.B."/>
            <person name="Kristiansen K."/>
            <person name="Kudrna D."/>
            <person name="Kulathinal R.J."/>
            <person name="Kumar S."/>
            <person name="Kwok R."/>
            <person name="Lander E."/>
            <person name="Langley C.H."/>
            <person name="Lapoint R."/>
            <person name="Lazzaro B.P."/>
            <person name="Lee S.J."/>
            <person name="Levesque L."/>
            <person name="Li R."/>
            <person name="Lin C.F."/>
            <person name="Lin M.F."/>
            <person name="Lindblad-Toh K."/>
            <person name="Llopart A."/>
            <person name="Long M."/>
            <person name="Low L."/>
            <person name="Lozovsky E."/>
            <person name="Lu J."/>
            <person name="Luo M."/>
            <person name="Machado C.A."/>
            <person name="Makalowski W."/>
            <person name="Marzo M."/>
            <person name="Matsuda M."/>
            <person name="Matzkin L."/>
            <person name="McAllister B."/>
            <person name="McBride C.S."/>
            <person name="McKernan B."/>
            <person name="McKernan K."/>
            <person name="Mendez-Lago M."/>
            <person name="Minx P."/>
            <person name="Mollenhauer M.U."/>
            <person name="Montooth K."/>
            <person name="Mount S.M."/>
            <person name="Mu X."/>
            <person name="Myers E."/>
            <person name="Negre B."/>
            <person name="Newfeld S."/>
            <person name="Nielsen R."/>
            <person name="Noor M.A."/>
            <person name="O'Grady P."/>
            <person name="Pachter L."/>
            <person name="Papaceit M."/>
            <person name="Parisi M.J."/>
            <person name="Parisi M."/>
            <person name="Parts L."/>
            <person name="Pedersen J.S."/>
            <person name="Pesole G."/>
            <person name="Phillippy A.M."/>
            <person name="Ponting C.P."/>
            <person name="Pop M."/>
            <person name="Porcelli D."/>
            <person name="Powell J.R."/>
            <person name="Prohaska S."/>
            <person name="Pruitt K."/>
            <person name="Puig M."/>
            <person name="Quesneville H."/>
            <person name="Ram K.R."/>
            <person name="Rand D."/>
            <person name="Rasmussen M.D."/>
            <person name="Reed L.K."/>
            <person name="Reenan R."/>
            <person name="Reily A."/>
            <person name="Remington K.A."/>
            <person name="Rieger T.T."/>
            <person name="Ritchie M.G."/>
            <person name="Robin C."/>
            <person name="Rogers Y.H."/>
            <person name="Rohde C."/>
            <person name="Rozas J."/>
            <person name="Rubenfield M.J."/>
            <person name="Ruiz A."/>
            <person name="Russo S."/>
            <person name="Salzberg S.L."/>
            <person name="Sanchez-Gracia A."/>
            <person name="Saranga D.J."/>
            <person name="Sato H."/>
            <person name="Schaeffer S.W."/>
            <person name="Schatz M.C."/>
            <person name="Schlenke T."/>
            <person name="Schwartz R."/>
            <person name="Segarra C."/>
            <person name="Singh R.S."/>
            <person name="Sirot L."/>
            <person name="Sirota M."/>
            <person name="Sisneros N.B."/>
            <person name="Smith C.D."/>
            <person name="Smith T.F."/>
            <person name="Spieth J."/>
            <person name="Stage D.E."/>
            <person name="Stark A."/>
            <person name="Stephan W."/>
            <person name="Strausberg R.L."/>
            <person name="Strempel S."/>
            <person name="Sturgill D."/>
            <person name="Sutton G."/>
            <person name="Sutton G.G."/>
            <person name="Tao W."/>
            <person name="Teichmann S."/>
            <person name="Tobari Y.N."/>
            <person name="Tomimura Y."/>
            <person name="Tsolas J.M."/>
            <person name="Valente V.L."/>
            <person name="Venter E."/>
            <person name="Venter J.C."/>
            <person name="Vicario S."/>
            <person name="Vieira F.G."/>
            <person name="Vilella A.J."/>
            <person name="Villasante A."/>
            <person name="Walenz B."/>
            <person name="Wang J."/>
            <person name="Wasserman M."/>
            <person name="Watts T."/>
            <person name="Wilson D."/>
            <person name="Wilson R.K."/>
            <person name="Wing R.A."/>
            <person name="Wolfner M.F."/>
            <person name="Wong A."/>
            <person name="Wong G.K."/>
            <person name="Wu C.I."/>
            <person name="Wu G."/>
            <person name="Yamamoto D."/>
            <person name="Yang H.P."/>
            <person name="Yang S.P."/>
            <person name="Yorke J.A."/>
            <person name="Yoshida K."/>
            <person name="Zdobnov E."/>
            <person name="Zhang P."/>
            <person name="Zhang Y."/>
            <person name="Zimin A.V."/>
            <person name="Baldwin J."/>
            <person name="Abdouelleil A."/>
            <person name="Abdulkadir J."/>
            <person name="Abebe A."/>
            <person name="Abera B."/>
            <person name="Abreu J."/>
            <person name="Acer S.C."/>
            <person name="Aftuck L."/>
            <person name="Alexander A."/>
            <person name="An P."/>
            <person name="Anderson E."/>
            <person name="Anderson S."/>
            <person name="Arachi H."/>
            <person name="Azer M."/>
            <person name="Bachantsang P."/>
            <person name="Barry A."/>
            <person name="Bayul T."/>
            <person name="Berlin A."/>
            <person name="Bessette D."/>
            <person name="Bloom T."/>
            <person name="Blye J."/>
            <person name="Boguslavskiy L."/>
            <person name="Bonnet C."/>
            <person name="Boukhgalter B."/>
            <person name="Bourzgui I."/>
            <person name="Brown A."/>
            <person name="Cahill P."/>
            <person name="Channer S."/>
            <person name="Cheshatsang Y."/>
            <person name="Chuda L."/>
            <person name="Citroen M."/>
            <person name="Collymore A."/>
            <person name="Cooke P."/>
            <person name="Costello M."/>
            <person name="D'Aco K."/>
            <person name="Daza R."/>
            <person name="De Haan G."/>
            <person name="DeGray S."/>
            <person name="DeMaso C."/>
            <person name="Dhargay N."/>
            <person name="Dooley K."/>
            <person name="Dooley E."/>
            <person name="Doricent M."/>
            <person name="Dorje P."/>
            <person name="Dorjee K."/>
            <person name="Dupes A."/>
            <person name="Elong R."/>
            <person name="Falk J."/>
            <person name="Farina A."/>
            <person name="Faro S."/>
            <person name="Ferguson D."/>
            <person name="Fisher S."/>
            <person name="Foley C.D."/>
            <person name="Franke A."/>
            <person name="Friedrich D."/>
            <person name="Gadbois L."/>
            <person name="Gearin G."/>
            <person name="Gearin C.R."/>
            <person name="Giannoukos G."/>
            <person name="Goode T."/>
            <person name="Graham J."/>
            <person name="Grandbois E."/>
            <person name="Grewal S."/>
            <person name="Gyaltsen K."/>
            <person name="Hafez N."/>
            <person name="Hagos B."/>
            <person name="Hall J."/>
            <person name="Henson C."/>
            <person name="Hollinger A."/>
            <person name="Honan T."/>
            <person name="Huard M.D."/>
            <person name="Hughes L."/>
            <person name="Hurhula B."/>
            <person name="Husby M.E."/>
            <person name="Kamat A."/>
            <person name="Kanga B."/>
            <person name="Kashin S."/>
            <person name="Khazanovich D."/>
            <person name="Kisner P."/>
            <person name="Lance K."/>
            <person name="Lara M."/>
            <person name="Lee W."/>
            <person name="Lennon N."/>
            <person name="Letendre F."/>
            <person name="LeVine R."/>
            <person name="Lipovsky A."/>
            <person name="Liu X."/>
            <person name="Liu J."/>
            <person name="Liu S."/>
            <person name="Lokyitsang T."/>
            <person name="Lokyitsang Y."/>
            <person name="Lubonja R."/>
            <person name="Lui A."/>
            <person name="MacDonald P."/>
            <person name="Magnisalis V."/>
            <person name="Maru K."/>
            <person name="Matthews C."/>
            <person name="McCusker W."/>
            <person name="McDonough S."/>
            <person name="Mehta T."/>
            <person name="Meldrim J."/>
            <person name="Meneus L."/>
            <person name="Mihai O."/>
            <person name="Mihalev A."/>
            <person name="Mihova T."/>
            <person name="Mittelman R."/>
            <person name="Mlenga V."/>
            <person name="Montmayeur A."/>
            <person name="Mulrain L."/>
            <person name="Navidi A."/>
            <person name="Naylor J."/>
            <person name="Negash T."/>
            <person name="Nguyen T."/>
            <person name="Nguyen N."/>
            <person name="Nicol R."/>
            <person name="Norbu C."/>
            <person name="Norbu N."/>
            <person name="Novod N."/>
            <person name="O'Neill B."/>
            <person name="Osman S."/>
            <person name="Markiewicz E."/>
            <person name="Oyono O.L."/>
            <person name="Patti C."/>
            <person name="Phunkhang P."/>
            <person name="Pierre F."/>
            <person name="Priest M."/>
            <person name="Raghuraman S."/>
            <person name="Rege F."/>
            <person name="Reyes R."/>
            <person name="Rise C."/>
            <person name="Rogov P."/>
            <person name="Ross K."/>
            <person name="Ryan E."/>
            <person name="Settipalli S."/>
            <person name="Shea T."/>
            <person name="Sherpa N."/>
            <person name="Shi L."/>
            <person name="Shih D."/>
            <person name="Sparrow T."/>
            <person name="Spaulding J."/>
            <person name="Stalker J."/>
            <person name="Stange-Thomann N."/>
            <person name="Stavropoulos S."/>
            <person name="Stone C."/>
            <person name="Strader C."/>
            <person name="Tesfaye S."/>
            <person name="Thomson T."/>
            <person name="Thoulutsang Y."/>
            <person name="Thoulutsang D."/>
            <person name="Topham K."/>
            <person name="Topping I."/>
            <person name="Tsamla T."/>
            <person name="Vassiliev H."/>
            <person name="Vo A."/>
            <person name="Wangchuk T."/>
            <person name="Wangdi T."/>
            <person name="Weiand M."/>
            <person name="Wilkinson J."/>
            <person name="Wilson A."/>
            <person name="Yadav S."/>
            <person name="Young G."/>
            <person name="Yu Q."/>
            <person name="Zembek L."/>
            <person name="Zhong D."/>
            <person name="Zimmer A."/>
            <person name="Zwirko Z."/>
            <person name="Jaffe D.B."/>
            <person name="Alvarez P."/>
            <person name="Brockman W."/>
            <person name="Butler J."/>
            <person name="Chin C."/>
            <person name="Gnerre S."/>
            <person name="Grabherr M."/>
            <person name="Kleber M."/>
            <person name="Mauceli E."/>
            <person name="MacCallum I."/>
        </authorList>
    </citation>
    <scope>NUCLEOTIDE SEQUENCE [LARGE SCALE GENOMIC DNA]</scope>
    <source>
        <strain evidence="2">Tucson 14024-0371.13</strain>
    </source>
</reference>
<dbReference type="AlphaFoldDB" id="B3MJY6"/>
<dbReference type="OMA" id="FAHDENI"/>
<evidence type="ECO:0000313" key="1">
    <source>
        <dbReference type="EMBL" id="EDV32441.1"/>
    </source>
</evidence>
<dbReference type="EMBL" id="CH902620">
    <property type="protein sequence ID" value="EDV32441.1"/>
    <property type="molecule type" value="Genomic_DNA"/>
</dbReference>
<dbReference type="KEGG" id="dan:6498638"/>
<evidence type="ECO:0000313" key="2">
    <source>
        <dbReference type="Proteomes" id="UP000007801"/>
    </source>
</evidence>
<dbReference type="HOGENOM" id="CLU_165700_0_0_1"/>
<accession>B3MJY6</accession>
<gene>
    <name evidence="1" type="primary">Dana\GF15833</name>
    <name evidence="1" type="synonym">dana_GLEANR_16596</name>
    <name evidence="1" type="ORF">GF15833</name>
</gene>
<organism evidence="1 2">
    <name type="scientific">Drosophila ananassae</name>
    <name type="common">Fruit fly</name>
    <dbReference type="NCBI Taxonomy" id="7217"/>
    <lineage>
        <taxon>Eukaryota</taxon>
        <taxon>Metazoa</taxon>
        <taxon>Ecdysozoa</taxon>
        <taxon>Arthropoda</taxon>
        <taxon>Hexapoda</taxon>
        <taxon>Insecta</taxon>
        <taxon>Pterygota</taxon>
        <taxon>Neoptera</taxon>
        <taxon>Endopterygota</taxon>
        <taxon>Diptera</taxon>
        <taxon>Brachycera</taxon>
        <taxon>Muscomorpha</taxon>
        <taxon>Ephydroidea</taxon>
        <taxon>Drosophilidae</taxon>
        <taxon>Drosophila</taxon>
        <taxon>Sophophora</taxon>
    </lineage>
</organism>
<dbReference type="STRING" id="7217.B3MJY6"/>
<keyword evidence="2" id="KW-1185">Reference proteome</keyword>
<dbReference type="Proteomes" id="UP000007801">
    <property type="component" value="Unassembled WGS sequence"/>
</dbReference>
<protein>
    <submittedName>
        <fullName evidence="1">Uncharacterized protein, isoform A</fullName>
    </submittedName>
</protein>
<dbReference type="GeneID" id="6498638"/>
<dbReference type="InParanoid" id="B3MJY6"/>
<sequence>MSFEHPVEFNHDENILFDHRHVSYLSEFLTKLTLKSSEDQSEESSILNEKLLQFKFETELLDLSYPSPDYYAQKEELIYKVVCEIKGLKPQNEQEFMETSPVENFLDTYAGDVEACVIVELK</sequence>